<keyword evidence="2" id="KW-1185">Reference proteome</keyword>
<gene>
    <name evidence="1" type="ORF">MILVUS5_LOCUS19765</name>
</gene>
<reference evidence="1" key="1">
    <citation type="submission" date="2023-10" db="EMBL/GenBank/DDBJ databases">
        <authorList>
            <person name="Rodriguez Cubillos JULIANA M."/>
            <person name="De Vega J."/>
        </authorList>
    </citation>
    <scope>NUCLEOTIDE SEQUENCE</scope>
</reference>
<name>A0ACB0K4K3_TRIPR</name>
<protein>
    <submittedName>
        <fullName evidence="1">Uncharacterized protein</fullName>
    </submittedName>
</protein>
<organism evidence="1 2">
    <name type="scientific">Trifolium pratense</name>
    <name type="common">Red clover</name>
    <dbReference type="NCBI Taxonomy" id="57577"/>
    <lineage>
        <taxon>Eukaryota</taxon>
        <taxon>Viridiplantae</taxon>
        <taxon>Streptophyta</taxon>
        <taxon>Embryophyta</taxon>
        <taxon>Tracheophyta</taxon>
        <taxon>Spermatophyta</taxon>
        <taxon>Magnoliopsida</taxon>
        <taxon>eudicotyledons</taxon>
        <taxon>Gunneridae</taxon>
        <taxon>Pentapetalae</taxon>
        <taxon>rosids</taxon>
        <taxon>fabids</taxon>
        <taxon>Fabales</taxon>
        <taxon>Fabaceae</taxon>
        <taxon>Papilionoideae</taxon>
        <taxon>50 kb inversion clade</taxon>
        <taxon>NPAAA clade</taxon>
        <taxon>Hologalegina</taxon>
        <taxon>IRL clade</taxon>
        <taxon>Trifolieae</taxon>
        <taxon>Trifolium</taxon>
    </lineage>
</organism>
<accession>A0ACB0K4K3</accession>
<evidence type="ECO:0000313" key="1">
    <source>
        <dbReference type="EMBL" id="CAJ2652260.1"/>
    </source>
</evidence>
<comment type="caution">
    <text evidence="1">The sequence shown here is derived from an EMBL/GenBank/DDBJ whole genome shotgun (WGS) entry which is preliminary data.</text>
</comment>
<dbReference type="Proteomes" id="UP001177021">
    <property type="component" value="Unassembled WGS sequence"/>
</dbReference>
<evidence type="ECO:0000313" key="2">
    <source>
        <dbReference type="Proteomes" id="UP001177021"/>
    </source>
</evidence>
<dbReference type="EMBL" id="CASHSV030000206">
    <property type="protein sequence ID" value="CAJ2652260.1"/>
    <property type="molecule type" value="Genomic_DNA"/>
</dbReference>
<proteinExistence type="predicted"/>
<sequence>MGYYMKMLVFTTLIILFGSQQIRAVRPLSIEKEFLLLQKNVAIQSLQRGPVQGSQTNPCSTVPGRNHGRCTLANMNVAGHVAHPIPPPFPVLV</sequence>